<keyword evidence="3" id="KW-0732">Signal</keyword>
<dbReference type="PANTHER" id="PTHR23259:SF70">
    <property type="entry name" value="ACCESSORY GLAND PROTEIN ACP62F-RELATED"/>
    <property type="match status" value="1"/>
</dbReference>
<dbReference type="OMA" id="NGRFDNC"/>
<dbReference type="OrthoDB" id="9879420at2759"/>
<dbReference type="Proteomes" id="UP000008143">
    <property type="component" value="Chromosome 7"/>
</dbReference>
<evidence type="ECO:0000313" key="5">
    <source>
        <dbReference type="Proteomes" id="UP000008143"/>
    </source>
</evidence>
<proteinExistence type="predicted"/>
<dbReference type="Xenbase" id="XB-GENE-29098211">
    <property type="gene designation" value="LOC116412189"/>
</dbReference>
<evidence type="ECO:0000256" key="3">
    <source>
        <dbReference type="SAM" id="SignalP"/>
    </source>
</evidence>
<dbReference type="SUPFAM" id="SSF57567">
    <property type="entry name" value="Serine protease inhibitors"/>
    <property type="match status" value="3"/>
</dbReference>
<evidence type="ECO:0000256" key="1">
    <source>
        <dbReference type="ARBA" id="ARBA00022690"/>
    </source>
</evidence>
<feature type="domain" description="EGF-like" evidence="4">
    <location>
        <begin position="45"/>
        <end position="82"/>
    </location>
</feature>
<dbReference type="InterPro" id="IPR000742">
    <property type="entry name" value="EGF"/>
</dbReference>
<accession>A0A8J1JUZ2</accession>
<dbReference type="GO" id="GO:0030414">
    <property type="term" value="F:peptidase inhibitor activity"/>
    <property type="evidence" value="ECO:0007669"/>
    <property type="project" value="UniProtKB-KW"/>
</dbReference>
<dbReference type="CDD" id="cd19941">
    <property type="entry name" value="TIL"/>
    <property type="match status" value="3"/>
</dbReference>
<dbReference type="KEGG" id="xtr:116412189"/>
<protein>
    <submittedName>
        <fullName evidence="6">Zonadhesin-like</fullName>
    </submittedName>
</protein>
<gene>
    <name evidence="6 7" type="primary">LOC116412189</name>
</gene>
<dbReference type="GeneID" id="116412189"/>
<dbReference type="RefSeq" id="XP_031761704.1">
    <property type="nucleotide sequence ID" value="XM_031905844.1"/>
</dbReference>
<dbReference type="PANTHER" id="PTHR23259">
    <property type="entry name" value="RIDDLE"/>
    <property type="match status" value="1"/>
</dbReference>
<name>A0A8J1JUZ2_XENTR</name>
<feature type="signal peptide" evidence="3">
    <location>
        <begin position="1"/>
        <end position="22"/>
    </location>
</feature>
<keyword evidence="1" id="KW-0646">Protease inhibitor</keyword>
<dbReference type="InterPro" id="IPR036084">
    <property type="entry name" value="Ser_inhib-like_sf"/>
</dbReference>
<dbReference type="InterPro" id="IPR002919">
    <property type="entry name" value="TIL_dom"/>
</dbReference>
<feature type="domain" description="EGF-like" evidence="4">
    <location>
        <begin position="98"/>
        <end position="139"/>
    </location>
</feature>
<dbReference type="AlphaFoldDB" id="A0A8J1JUZ2"/>
<keyword evidence="2" id="KW-1015">Disulfide bond</keyword>
<feature type="chain" id="PRO_5035324237" evidence="3">
    <location>
        <begin position="23"/>
        <end position="214"/>
    </location>
</feature>
<keyword evidence="5" id="KW-1185">Reference proteome</keyword>
<sequence length="214" mass="23419">MLKGRPLKFVLILESCLMLVTAQMPTVSHPDDYCEPNKKYYQCMPCTKVCGKAEPVCQTSCRPACYCKPGYVLTSLTSDTCILESQCGTCGPNGRFDNCSPPCQATCANYLQRNQPCAMMCSPSCICNSGYVLHKGTCILPTQCPTNSQESCPANQVWKEYGTACPLNCQNFENPPEMCMMVCKTGCFCKGPYVFQNGTSGPCVLPRHCPPCRG</sequence>
<evidence type="ECO:0000259" key="4">
    <source>
        <dbReference type="SMART" id="SM00181"/>
    </source>
</evidence>
<dbReference type="Gene3D" id="2.10.25.10">
    <property type="entry name" value="Laminin"/>
    <property type="match status" value="3"/>
</dbReference>
<dbReference type="InterPro" id="IPR051368">
    <property type="entry name" value="SerProtInhib-TIL_Domain"/>
</dbReference>
<evidence type="ECO:0000313" key="7">
    <source>
        <dbReference type="Xenbase" id="XB-GENE-29098211"/>
    </source>
</evidence>
<evidence type="ECO:0000313" key="6">
    <source>
        <dbReference type="RefSeq" id="XP_031761704.1"/>
    </source>
</evidence>
<dbReference type="Pfam" id="PF01826">
    <property type="entry name" value="TIL"/>
    <property type="match status" value="3"/>
</dbReference>
<dbReference type="SMART" id="SM00181">
    <property type="entry name" value="EGF"/>
    <property type="match status" value="2"/>
</dbReference>
<dbReference type="AGR" id="Xenbase:XB-GENE-29098211"/>
<reference evidence="6" key="1">
    <citation type="submission" date="2025-08" db="UniProtKB">
        <authorList>
            <consortium name="RefSeq"/>
        </authorList>
    </citation>
    <scope>IDENTIFICATION</scope>
    <source>
        <strain evidence="6">Nigerian</strain>
        <tissue evidence="6">Liver and blood</tissue>
    </source>
</reference>
<evidence type="ECO:0000256" key="2">
    <source>
        <dbReference type="ARBA" id="ARBA00023157"/>
    </source>
</evidence>
<organism evidence="5 6">
    <name type="scientific">Xenopus tropicalis</name>
    <name type="common">Western clawed frog</name>
    <name type="synonym">Silurana tropicalis</name>
    <dbReference type="NCBI Taxonomy" id="8364"/>
    <lineage>
        <taxon>Eukaryota</taxon>
        <taxon>Metazoa</taxon>
        <taxon>Chordata</taxon>
        <taxon>Craniata</taxon>
        <taxon>Vertebrata</taxon>
        <taxon>Euteleostomi</taxon>
        <taxon>Amphibia</taxon>
        <taxon>Batrachia</taxon>
        <taxon>Anura</taxon>
        <taxon>Pipoidea</taxon>
        <taxon>Pipidae</taxon>
        <taxon>Xenopodinae</taxon>
        <taxon>Xenopus</taxon>
        <taxon>Silurana</taxon>
    </lineage>
</organism>